<comment type="caution">
    <text evidence="4">The sequence shown here is derived from an EMBL/GenBank/DDBJ whole genome shotgun (WGS) entry which is preliminary data.</text>
</comment>
<gene>
    <name evidence="4" type="primary">phnD</name>
    <name evidence="4" type="ORF">ACFPU1_03890</name>
</gene>
<dbReference type="RefSeq" id="WP_385938830.1">
    <property type="nucleotide sequence ID" value="NZ_JBHSOZ010000003.1"/>
</dbReference>
<dbReference type="PANTHER" id="PTHR35841:SF1">
    <property type="entry name" value="PHOSPHONATES-BINDING PERIPLASMIC PROTEIN"/>
    <property type="match status" value="1"/>
</dbReference>
<dbReference type="NCBIfam" id="TIGR01098">
    <property type="entry name" value="3A0109s03R"/>
    <property type="match status" value="1"/>
</dbReference>
<evidence type="ECO:0000256" key="3">
    <source>
        <dbReference type="SAM" id="MobiDB-lite"/>
    </source>
</evidence>
<proteinExistence type="inferred from homology"/>
<protein>
    <submittedName>
        <fullName evidence="4">Phosphate/phosphite/phosphonate ABC transporter substrate-binding protein</fullName>
    </submittedName>
</protein>
<accession>A0ABW0YJN4</accession>
<dbReference type="PANTHER" id="PTHR35841">
    <property type="entry name" value="PHOSPHONATES-BINDING PERIPLASMIC PROTEIN"/>
    <property type="match status" value="1"/>
</dbReference>
<comment type="similarity">
    <text evidence="1">Belongs to the phosphate/phosphite/phosphonate binding protein family.</text>
</comment>
<name>A0ABW0YJN4_9BACI</name>
<dbReference type="SUPFAM" id="SSF53850">
    <property type="entry name" value="Periplasmic binding protein-like II"/>
    <property type="match status" value="1"/>
</dbReference>
<dbReference type="EMBL" id="JBHSOZ010000003">
    <property type="protein sequence ID" value="MFC5711911.1"/>
    <property type="molecule type" value="Genomic_DNA"/>
</dbReference>
<dbReference type="InterPro" id="IPR005770">
    <property type="entry name" value="PhnD"/>
</dbReference>
<evidence type="ECO:0000256" key="1">
    <source>
        <dbReference type="ARBA" id="ARBA00007162"/>
    </source>
</evidence>
<dbReference type="PROSITE" id="PS51257">
    <property type="entry name" value="PROKAR_LIPOPROTEIN"/>
    <property type="match status" value="1"/>
</dbReference>
<reference evidence="5" key="1">
    <citation type="journal article" date="2019" name="Int. J. Syst. Evol. Microbiol.">
        <title>The Global Catalogue of Microorganisms (GCM) 10K type strain sequencing project: providing services to taxonomists for standard genome sequencing and annotation.</title>
        <authorList>
            <consortium name="The Broad Institute Genomics Platform"/>
            <consortium name="The Broad Institute Genome Sequencing Center for Infectious Disease"/>
            <person name="Wu L."/>
            <person name="Ma J."/>
        </authorList>
    </citation>
    <scope>NUCLEOTIDE SEQUENCE [LARGE SCALE GENOMIC DNA]</scope>
    <source>
        <strain evidence="5">CECT 7184</strain>
    </source>
</reference>
<sequence length="329" mass="36557">MKKFTMLCTGIILAGTLAACGDEDGQEEVDEGTEVEETEEEAGEEAEEPEEDELAGEGDDDVLEVAVIPAQSIGEMQTGLDRLEETLSESLDREVEVEHYPNYNAVVEAINYSHIDLAYLGPLTYLIAHEESGAQAILTQEIDGAPYYYSYIITHEEAPWDDLDELLEDREDIDFAFGSISSTSGSLIPGLELNQRGVFEDENNHEFASVRYTGSHDITSQVVQNQEVDAGAVDSAIYNALVEEGAVDDDQIKVIWESEQLYQYPWVVPHDMEEDEIEAIQEAFIAIEDEEILNIFGGASAFVEADDSQYEDVLEAAREFDMLDPEVLD</sequence>
<keyword evidence="5" id="KW-1185">Reference proteome</keyword>
<evidence type="ECO:0000313" key="5">
    <source>
        <dbReference type="Proteomes" id="UP001596142"/>
    </source>
</evidence>
<keyword evidence="2" id="KW-0732">Signal</keyword>
<dbReference type="Pfam" id="PF12974">
    <property type="entry name" value="Phosphonate-bd"/>
    <property type="match status" value="1"/>
</dbReference>
<evidence type="ECO:0000313" key="4">
    <source>
        <dbReference type="EMBL" id="MFC5711911.1"/>
    </source>
</evidence>
<dbReference type="Gene3D" id="3.40.190.10">
    <property type="entry name" value="Periplasmic binding protein-like II"/>
    <property type="match status" value="2"/>
</dbReference>
<dbReference type="Proteomes" id="UP001596142">
    <property type="component" value="Unassembled WGS sequence"/>
</dbReference>
<feature type="region of interest" description="Disordered" evidence="3">
    <location>
        <begin position="22"/>
        <end position="60"/>
    </location>
</feature>
<organism evidence="4 5">
    <name type="scientific">Thalassorhabdus alkalitolerans</name>
    <dbReference type="NCBI Taxonomy" id="2282697"/>
    <lineage>
        <taxon>Bacteria</taxon>
        <taxon>Bacillati</taxon>
        <taxon>Bacillota</taxon>
        <taxon>Bacilli</taxon>
        <taxon>Bacillales</taxon>
        <taxon>Bacillaceae</taxon>
        <taxon>Thalassorhabdus</taxon>
    </lineage>
</organism>
<evidence type="ECO:0000256" key="2">
    <source>
        <dbReference type="ARBA" id="ARBA00022729"/>
    </source>
</evidence>